<comment type="similarity">
    <text evidence="1">Belongs to the protein kinase superfamily. STE Ser/Thr protein kinase family. STE20 subfamily.</text>
</comment>
<name>A0A7J6I3I3_CANSA</name>
<keyword evidence="2" id="KW-0067">ATP-binding</keyword>
<dbReference type="AlphaFoldDB" id="A0A7J6I3I3"/>
<evidence type="ECO:0000256" key="2">
    <source>
        <dbReference type="PROSITE-ProRule" id="PRU10141"/>
    </source>
</evidence>
<evidence type="ECO:0000313" key="6">
    <source>
        <dbReference type="Proteomes" id="UP000583929"/>
    </source>
</evidence>
<keyword evidence="4" id="KW-0812">Transmembrane</keyword>
<dbReference type="InterPro" id="IPR017441">
    <property type="entry name" value="Protein_kinase_ATP_BS"/>
</dbReference>
<keyword evidence="6" id="KW-1185">Reference proteome</keyword>
<reference evidence="5 6" key="1">
    <citation type="journal article" date="2020" name="bioRxiv">
        <title>Sequence and annotation of 42 cannabis genomes reveals extensive copy number variation in cannabinoid synthesis and pathogen resistance genes.</title>
        <authorList>
            <person name="Mckernan K.J."/>
            <person name="Helbert Y."/>
            <person name="Kane L.T."/>
            <person name="Ebling H."/>
            <person name="Zhang L."/>
            <person name="Liu B."/>
            <person name="Eaton Z."/>
            <person name="Mclaughlin S."/>
            <person name="Kingan S."/>
            <person name="Baybayan P."/>
            <person name="Concepcion G."/>
            <person name="Jordan M."/>
            <person name="Riva A."/>
            <person name="Barbazuk W."/>
            <person name="Harkins T."/>
        </authorList>
    </citation>
    <scope>NUCLEOTIDE SEQUENCE [LARGE SCALE GENOMIC DNA]</scope>
    <source>
        <strain evidence="6">cv. Jamaican Lion 4</strain>
        <tissue evidence="5">Leaf</tissue>
    </source>
</reference>
<proteinExistence type="inferred from homology"/>
<accession>A0A7J6I3I3</accession>
<evidence type="ECO:0000256" key="4">
    <source>
        <dbReference type="SAM" id="Phobius"/>
    </source>
</evidence>
<feature type="compositionally biased region" description="Basic and acidic residues" evidence="3">
    <location>
        <begin position="108"/>
        <end position="118"/>
    </location>
</feature>
<protein>
    <submittedName>
        <fullName evidence="5">Uncharacterized protein</fullName>
    </submittedName>
</protein>
<gene>
    <name evidence="5" type="ORF">G4B88_017619</name>
</gene>
<evidence type="ECO:0000313" key="5">
    <source>
        <dbReference type="EMBL" id="KAF4402107.1"/>
    </source>
</evidence>
<dbReference type="InterPro" id="IPR011009">
    <property type="entry name" value="Kinase-like_dom_sf"/>
</dbReference>
<dbReference type="EMBL" id="JAATIQ010000009">
    <property type="protein sequence ID" value="KAF4402107.1"/>
    <property type="molecule type" value="Genomic_DNA"/>
</dbReference>
<dbReference type="Gene3D" id="3.30.200.20">
    <property type="entry name" value="Phosphorylase Kinase, domain 1"/>
    <property type="match status" value="1"/>
</dbReference>
<feature type="binding site" evidence="2">
    <location>
        <position position="239"/>
    </location>
    <ligand>
        <name>ATP</name>
        <dbReference type="ChEBI" id="CHEBI:30616"/>
    </ligand>
</feature>
<keyword evidence="4" id="KW-1133">Transmembrane helix</keyword>
<dbReference type="PANTHER" id="PTHR48014">
    <property type="entry name" value="SERINE/THREONINE-PROTEIN KINASE FRAY2"/>
    <property type="match status" value="1"/>
</dbReference>
<keyword evidence="2" id="KW-0547">Nucleotide-binding</keyword>
<dbReference type="Proteomes" id="UP000583929">
    <property type="component" value="Unassembled WGS sequence"/>
</dbReference>
<keyword evidence="4" id="KW-0472">Membrane</keyword>
<dbReference type="PANTHER" id="PTHR48014:SF24">
    <property type="entry name" value="PROTEIN KINASE SUPERFAMILY PROTEIN"/>
    <property type="match status" value="1"/>
</dbReference>
<evidence type="ECO:0000256" key="1">
    <source>
        <dbReference type="ARBA" id="ARBA00008874"/>
    </source>
</evidence>
<evidence type="ECO:0000256" key="3">
    <source>
        <dbReference type="SAM" id="MobiDB-lite"/>
    </source>
</evidence>
<comment type="caution">
    <text evidence="5">The sequence shown here is derived from an EMBL/GenBank/DDBJ whole genome shotgun (WGS) entry which is preliminary data.</text>
</comment>
<organism evidence="5 6">
    <name type="scientific">Cannabis sativa</name>
    <name type="common">Hemp</name>
    <name type="synonym">Marijuana</name>
    <dbReference type="NCBI Taxonomy" id="3483"/>
    <lineage>
        <taxon>Eukaryota</taxon>
        <taxon>Viridiplantae</taxon>
        <taxon>Streptophyta</taxon>
        <taxon>Embryophyta</taxon>
        <taxon>Tracheophyta</taxon>
        <taxon>Spermatophyta</taxon>
        <taxon>Magnoliopsida</taxon>
        <taxon>eudicotyledons</taxon>
        <taxon>Gunneridae</taxon>
        <taxon>Pentapetalae</taxon>
        <taxon>rosids</taxon>
        <taxon>fabids</taxon>
        <taxon>Rosales</taxon>
        <taxon>Cannabaceae</taxon>
        <taxon>Cannabis</taxon>
    </lineage>
</organism>
<dbReference type="InterPro" id="IPR047173">
    <property type="entry name" value="STRAD_A/B-like"/>
</dbReference>
<feature type="region of interest" description="Disordered" evidence="3">
    <location>
        <begin position="95"/>
        <end position="125"/>
    </location>
</feature>
<dbReference type="PROSITE" id="PS00107">
    <property type="entry name" value="PROTEIN_KINASE_ATP"/>
    <property type="match status" value="1"/>
</dbReference>
<feature type="transmembrane region" description="Helical" evidence="4">
    <location>
        <begin position="12"/>
        <end position="32"/>
    </location>
</feature>
<sequence>MNYNSTPSIVSVISGTVDLFGFILAIDSILFLKEKTDEQEPLKEEEVKTVDQEASNVETEKEKEKAVVVVTEVASVDDDGAKTVGAIEESIVSVTPAPVDEASSSTKTEAEEPKKKEEEKEEQDQLNVWTQSTRIVVLDLFWLLQSLLSRIGDAEIFATFNQKDGIVRFLYKSLNMINCMEKKKRKKNQKGGGVGEQVEKKIYPTGAEHYELYEEVGHGVNASVHRALCKPLNEIVAIKILDFERENCDLVLFIVKFLRFGIV</sequence>
<dbReference type="GO" id="GO:0005524">
    <property type="term" value="F:ATP binding"/>
    <property type="evidence" value="ECO:0007669"/>
    <property type="project" value="UniProtKB-UniRule"/>
</dbReference>
<dbReference type="SUPFAM" id="SSF56112">
    <property type="entry name" value="Protein kinase-like (PK-like)"/>
    <property type="match status" value="1"/>
</dbReference>
<dbReference type="GO" id="GO:0043539">
    <property type="term" value="F:protein serine/threonine kinase activator activity"/>
    <property type="evidence" value="ECO:0007669"/>
    <property type="project" value="InterPro"/>
</dbReference>